<protein>
    <submittedName>
        <fullName evidence="1">Uncharacterized protein</fullName>
    </submittedName>
</protein>
<proteinExistence type="predicted"/>
<gene>
    <name evidence="1" type="ORF">KL86PLE_70040</name>
</gene>
<accession>A0A212LL57</accession>
<evidence type="ECO:0000313" key="1">
    <source>
        <dbReference type="EMBL" id="SCM78257.1"/>
    </source>
</evidence>
<dbReference type="AlphaFoldDB" id="A0A212LL57"/>
<dbReference type="EMBL" id="FMJD01000011">
    <property type="protein sequence ID" value="SCM78257.1"/>
    <property type="molecule type" value="Genomic_DNA"/>
</dbReference>
<sequence length="65" mass="7679">MRGESQFQRDSAFVPYKIWREAESSLRYVESGDSSRRVVRFAPRIDVKSVSPPRLRTEIMVNQLY</sequence>
<name>A0A212LL57_9HYPH</name>
<reference evidence="1" key="1">
    <citation type="submission" date="2016-08" db="EMBL/GenBank/DDBJ databases">
        <authorList>
            <person name="Seilhamer J.J."/>
        </authorList>
    </citation>
    <scope>NUCLEOTIDE SEQUENCE</scope>
    <source>
        <strain evidence="1">86</strain>
    </source>
</reference>
<organism evidence="1">
    <name type="scientific">uncultured Pleomorphomonas sp</name>
    <dbReference type="NCBI Taxonomy" id="442121"/>
    <lineage>
        <taxon>Bacteria</taxon>
        <taxon>Pseudomonadati</taxon>
        <taxon>Pseudomonadota</taxon>
        <taxon>Alphaproteobacteria</taxon>
        <taxon>Hyphomicrobiales</taxon>
        <taxon>Pleomorphomonadaceae</taxon>
        <taxon>Pleomorphomonas</taxon>
        <taxon>environmental samples</taxon>
    </lineage>
</organism>